<name>A0A934V9Q8_9BACT</name>
<dbReference type="PROSITE" id="PS51257">
    <property type="entry name" value="PROKAR_LIPOPROTEIN"/>
    <property type="match status" value="1"/>
</dbReference>
<keyword evidence="8" id="KW-1133">Transmembrane helix</keyword>
<dbReference type="RefSeq" id="WP_200275175.1">
    <property type="nucleotide sequence ID" value="NZ_JAENII010000001.1"/>
</dbReference>
<keyword evidence="11" id="KW-1185">Reference proteome</keyword>
<evidence type="ECO:0000256" key="6">
    <source>
        <dbReference type="ARBA" id="ARBA00023027"/>
    </source>
</evidence>
<dbReference type="PANTHER" id="PTHR43706:SF47">
    <property type="entry name" value="EXTERNAL NADH-UBIQUINONE OXIDOREDUCTASE 1, MITOCHONDRIAL-RELATED"/>
    <property type="match status" value="1"/>
</dbReference>
<dbReference type="Proteomes" id="UP000658278">
    <property type="component" value="Unassembled WGS sequence"/>
</dbReference>
<dbReference type="PRINTS" id="PR00411">
    <property type="entry name" value="PNDRDTASEI"/>
</dbReference>
<dbReference type="InterPro" id="IPR036188">
    <property type="entry name" value="FAD/NAD-bd_sf"/>
</dbReference>
<evidence type="ECO:0000256" key="8">
    <source>
        <dbReference type="SAM" id="Phobius"/>
    </source>
</evidence>
<dbReference type="GO" id="GO:0050136">
    <property type="term" value="F:NADH dehydrogenase (quinone) (non-electrogenic) activity"/>
    <property type="evidence" value="ECO:0007669"/>
    <property type="project" value="UniProtKB-EC"/>
</dbReference>
<evidence type="ECO:0000313" key="10">
    <source>
        <dbReference type="EMBL" id="MBK1825498.1"/>
    </source>
</evidence>
<dbReference type="InterPro" id="IPR045024">
    <property type="entry name" value="NDH-2"/>
</dbReference>
<comment type="similarity">
    <text evidence="1">Belongs to the NADH dehydrogenase family.</text>
</comment>
<dbReference type="AlphaFoldDB" id="A0A934V9Q8"/>
<keyword evidence="8" id="KW-0472">Membrane</keyword>
<feature type="transmembrane region" description="Helical" evidence="8">
    <location>
        <begin position="387"/>
        <end position="404"/>
    </location>
</feature>
<evidence type="ECO:0000256" key="4">
    <source>
        <dbReference type="ARBA" id="ARBA00022827"/>
    </source>
</evidence>
<evidence type="ECO:0000256" key="5">
    <source>
        <dbReference type="ARBA" id="ARBA00023002"/>
    </source>
</evidence>
<keyword evidence="4" id="KW-0274">FAD</keyword>
<keyword evidence="6" id="KW-0520">NAD</keyword>
<evidence type="ECO:0000256" key="3">
    <source>
        <dbReference type="ARBA" id="ARBA00022630"/>
    </source>
</evidence>
<evidence type="ECO:0000256" key="7">
    <source>
        <dbReference type="ARBA" id="ARBA00047599"/>
    </source>
</evidence>
<comment type="caution">
    <text evidence="10">The sequence shown here is derived from an EMBL/GenBank/DDBJ whole genome shotgun (WGS) entry which is preliminary data.</text>
</comment>
<feature type="domain" description="FAD/NAD(P)-binding" evidence="9">
    <location>
        <begin position="10"/>
        <end position="330"/>
    </location>
</feature>
<accession>A0A934V9Q8</accession>
<dbReference type="Pfam" id="PF07992">
    <property type="entry name" value="Pyr_redox_2"/>
    <property type="match status" value="1"/>
</dbReference>
<keyword evidence="3" id="KW-0285">Flavoprotein</keyword>
<gene>
    <name evidence="10" type="ORF">JIN81_00580</name>
</gene>
<evidence type="ECO:0000256" key="2">
    <source>
        <dbReference type="ARBA" id="ARBA00012637"/>
    </source>
</evidence>
<dbReference type="PANTHER" id="PTHR43706">
    <property type="entry name" value="NADH DEHYDROGENASE"/>
    <property type="match status" value="1"/>
</dbReference>
<keyword evidence="8" id="KW-0812">Transmembrane</keyword>
<dbReference type="PRINTS" id="PR00368">
    <property type="entry name" value="FADPNR"/>
</dbReference>
<dbReference type="InterPro" id="IPR023753">
    <property type="entry name" value="FAD/NAD-binding_dom"/>
</dbReference>
<dbReference type="EC" id="1.6.5.9" evidence="2"/>
<dbReference type="EMBL" id="JAENII010000001">
    <property type="protein sequence ID" value="MBK1825498.1"/>
    <property type="molecule type" value="Genomic_DNA"/>
</dbReference>
<evidence type="ECO:0000313" key="11">
    <source>
        <dbReference type="Proteomes" id="UP000658278"/>
    </source>
</evidence>
<organism evidence="10 11">
    <name type="scientific">Haloferula rosea</name>
    <dbReference type="NCBI Taxonomy" id="490093"/>
    <lineage>
        <taxon>Bacteria</taxon>
        <taxon>Pseudomonadati</taxon>
        <taxon>Verrucomicrobiota</taxon>
        <taxon>Verrucomicrobiia</taxon>
        <taxon>Verrucomicrobiales</taxon>
        <taxon>Verrucomicrobiaceae</taxon>
        <taxon>Haloferula</taxon>
    </lineage>
</organism>
<keyword evidence="5" id="KW-0560">Oxidoreductase</keyword>
<protein>
    <recommendedName>
        <fullName evidence="2">NADH:ubiquinone reductase (non-electrogenic)</fullName>
        <ecNumber evidence="2">1.6.5.9</ecNumber>
    </recommendedName>
</protein>
<comment type="catalytic activity">
    <reaction evidence="7">
        <text>a quinone + NADH + H(+) = a quinol + NAD(+)</text>
        <dbReference type="Rhea" id="RHEA:46160"/>
        <dbReference type="ChEBI" id="CHEBI:15378"/>
        <dbReference type="ChEBI" id="CHEBI:24646"/>
        <dbReference type="ChEBI" id="CHEBI:57540"/>
        <dbReference type="ChEBI" id="CHEBI:57945"/>
        <dbReference type="ChEBI" id="CHEBI:132124"/>
        <dbReference type="EC" id="1.6.5.9"/>
    </reaction>
</comment>
<evidence type="ECO:0000259" key="9">
    <source>
        <dbReference type="Pfam" id="PF07992"/>
    </source>
</evidence>
<dbReference type="SUPFAM" id="SSF51905">
    <property type="entry name" value="FAD/NAD(P)-binding domain"/>
    <property type="match status" value="1"/>
</dbReference>
<dbReference type="Gene3D" id="3.50.50.100">
    <property type="match status" value="1"/>
</dbReference>
<sequence>MESKTLRPRRVLIIGAGFGGIACAKALSKNDKFTVTLVERTNHHLFQPLLYQVATSSLAAPDIACSVRQVFRDSNNVTVLMDEILELGTETKTAVGASGDSYPWDYLVLATGAKTSFFGHPEWEEHTLGLKSLADAQGIRRQVLSSLEKAERTTDPVERKRLMTVAIVGGGPTGVELSGAFVDLVHRSMKGEFRRIDSSDLRVILIEAADRLLTPYDEDQSAYAKERLETLGVEVWTERMVRDVGPAYLEFTDGAKLEASTIIWAAGIEANPLAGKLGVEPADRSGRITPERDLSVPGHPDVFIIGDLVRMNDMDDKPVPGVAPAAVQMGDHVAKVLKEELRLEKTRYEEKKHELRPGFRYFDKGLMAIIGKNAAVVKSGKLRLRGFLAWIAWLFVHILFLIGFRNKLVVLLGWGFAYIRNNPGVRVIVNPPADAPPQGNSR</sequence>
<evidence type="ECO:0000256" key="1">
    <source>
        <dbReference type="ARBA" id="ARBA00005272"/>
    </source>
</evidence>
<proteinExistence type="inferred from homology"/>
<reference evidence="10" key="1">
    <citation type="submission" date="2021-01" db="EMBL/GenBank/DDBJ databases">
        <title>Modified the classification status of verrucomicrobia.</title>
        <authorList>
            <person name="Feng X."/>
        </authorList>
    </citation>
    <scope>NUCLEOTIDE SEQUENCE</scope>
    <source>
        <strain evidence="10">KCTC 22201</strain>
    </source>
</reference>